<evidence type="ECO:0000313" key="4">
    <source>
        <dbReference type="Proteomes" id="UP000006755"/>
    </source>
</evidence>
<sequence length="566" mass="63914">MTLLYPAWIPGHHSPTGPIDKVAGIKVSANGQAIKWERDQGDVHAFHLEVPQGVDEINVDFQFLSPQNGGQGRVVMTPQMLNLQWNTVALYPAGHYSRQIQVQPNVTLPQGWHFATALEQQSHKGDTVSFKAIDFENLVDSPIFAGQHYKKVDLNPGAKVPVVLNVFADQEKDLAISDEGLKAHRNLIQQMYKVYGAHHYNHYDFLLALTDKLGGIGLEHHRSSENSGERNYFREWDKSWLGRDLLAHEFNHSWNGKYRRPAGIWTPTYNQVKRDHGLWVYEGQTQYWGFVFSARSGLWNHDQAMDMLARLAATYDKGRPGMNWRTILDTTNDPTIAQRAPLAFRNYQMSEDYYSGGQLIWLAVDAKLRELSGNKRSLDDFAKAFFGVNPGAWDVLTYEFDDVIASLNGVQKYDWASFINSRLKGHVNLSKSLNDQGWQLVYDDKASDAITAVEGRYKATDLTYSLGFMVGKDGSLKDVLWDSPAFNAGLSPSMTIVAVNGVQFDGDALKDAVTDAKTSQAPIELLVKDFDQYRTLKVDYHGGLKYPHLVRIKGQKDYLSQVLKPR</sequence>
<evidence type="ECO:0000259" key="1">
    <source>
        <dbReference type="Pfam" id="PF05299"/>
    </source>
</evidence>
<gene>
    <name evidence="3" type="ORF">B3C1_02580</name>
</gene>
<reference evidence="3 4" key="1">
    <citation type="journal article" date="2012" name="J. Bacteriol.">
        <title>Genome Sequence of Gallaecimonas xiamenensis Type Strain 3-C-1.</title>
        <authorList>
            <person name="Lai Q."/>
            <person name="Wang L."/>
            <person name="Wang W."/>
            <person name="Shao Z."/>
        </authorList>
    </citation>
    <scope>NUCLEOTIDE SEQUENCE [LARGE SCALE GENOMIC DNA]</scope>
    <source>
        <strain evidence="3 4">3-C-1</strain>
    </source>
</reference>
<dbReference type="InterPro" id="IPR040756">
    <property type="entry name" value="Peptidase_M61_N"/>
</dbReference>
<dbReference type="eggNOG" id="COG3975">
    <property type="taxonomic scope" value="Bacteria"/>
</dbReference>
<keyword evidence="3" id="KW-0378">Hydrolase</keyword>
<keyword evidence="4" id="KW-1185">Reference proteome</keyword>
<keyword evidence="3" id="KW-0031">Aminopeptidase</keyword>
<dbReference type="GO" id="GO:0004177">
    <property type="term" value="F:aminopeptidase activity"/>
    <property type="evidence" value="ECO:0007669"/>
    <property type="project" value="UniProtKB-KW"/>
</dbReference>
<organism evidence="3 4">
    <name type="scientific">Gallaecimonas xiamenensis 3-C-1</name>
    <dbReference type="NCBI Taxonomy" id="745411"/>
    <lineage>
        <taxon>Bacteria</taxon>
        <taxon>Pseudomonadati</taxon>
        <taxon>Pseudomonadota</taxon>
        <taxon>Gammaproteobacteria</taxon>
        <taxon>Enterobacterales</taxon>
        <taxon>Gallaecimonadaceae</taxon>
        <taxon>Gallaecimonas</taxon>
    </lineage>
</organism>
<feature type="domain" description="Peptidase M61 catalytic" evidence="1">
    <location>
        <begin position="244"/>
        <end position="360"/>
    </location>
</feature>
<dbReference type="STRING" id="745411.B3C1_02580"/>
<dbReference type="Gene3D" id="2.30.42.10">
    <property type="match status" value="1"/>
</dbReference>
<dbReference type="Pfam" id="PF05299">
    <property type="entry name" value="Peptidase_M61"/>
    <property type="match status" value="1"/>
</dbReference>
<dbReference type="Proteomes" id="UP000006755">
    <property type="component" value="Unassembled WGS sequence"/>
</dbReference>
<dbReference type="InterPro" id="IPR024191">
    <property type="entry name" value="Peptidase_M61"/>
</dbReference>
<evidence type="ECO:0000259" key="2">
    <source>
        <dbReference type="Pfam" id="PF17899"/>
    </source>
</evidence>
<dbReference type="SUPFAM" id="SSF50156">
    <property type="entry name" value="PDZ domain-like"/>
    <property type="match status" value="1"/>
</dbReference>
<keyword evidence="3" id="KW-0645">Protease</keyword>
<dbReference type="InterPro" id="IPR036034">
    <property type="entry name" value="PDZ_sf"/>
</dbReference>
<dbReference type="InterPro" id="IPR027268">
    <property type="entry name" value="Peptidase_M4/M1_CTD_sf"/>
</dbReference>
<dbReference type="PIRSF" id="PIRSF016493">
    <property type="entry name" value="Glycyl_aminpptds"/>
    <property type="match status" value="1"/>
</dbReference>
<evidence type="ECO:0000313" key="3">
    <source>
        <dbReference type="EMBL" id="EKE77055.1"/>
    </source>
</evidence>
<dbReference type="PATRIC" id="fig|745411.4.peg.506"/>
<feature type="domain" description="Peptidase M61 N-terminal" evidence="2">
    <location>
        <begin position="1"/>
        <end position="147"/>
    </location>
</feature>
<dbReference type="InterPro" id="IPR007963">
    <property type="entry name" value="Peptidase_M61_catalytic"/>
</dbReference>
<dbReference type="AlphaFoldDB" id="K2KIG2"/>
<protein>
    <submittedName>
        <fullName evidence="3">Glycyl aminopeptidase</fullName>
    </submittedName>
</protein>
<dbReference type="Pfam" id="PF17899">
    <property type="entry name" value="Peptidase_M61_N"/>
    <property type="match status" value="1"/>
</dbReference>
<dbReference type="Gene3D" id="1.10.390.10">
    <property type="entry name" value="Neutral Protease Domain 2"/>
    <property type="match status" value="1"/>
</dbReference>
<proteinExistence type="predicted"/>
<dbReference type="EMBL" id="AMRI01000003">
    <property type="protein sequence ID" value="EKE77055.1"/>
    <property type="molecule type" value="Genomic_DNA"/>
</dbReference>
<accession>K2KIG2</accession>
<name>K2KIG2_9GAMM</name>
<dbReference type="Gene3D" id="2.60.40.3650">
    <property type="match status" value="1"/>
</dbReference>
<comment type="caution">
    <text evidence="3">The sequence shown here is derived from an EMBL/GenBank/DDBJ whole genome shotgun (WGS) entry which is preliminary data.</text>
</comment>